<sequence length="237" mass="25785">MNPQVPHSNFLQTHENVRGTPNSRRENSDNGNACGDTGTTVIPLPCIPLARENDTPEPDQERGRCSNVISECDNGNACEDRGTTVIPLPYIPLVRENDTPDRGTTVIPLTYSPLARENDNPHPDQERSCGSNVISECINCLAQPASVSHASLDGKMTATFSPGFCQFCKSSASPLTQILSPDEFLCNKLDVPSHCSTCGNDRPYVQGELVLEYMGYTLVKVKCFIPKNGIENALMNA</sequence>
<feature type="compositionally biased region" description="Polar residues" evidence="1">
    <location>
        <begin position="1"/>
        <end position="22"/>
    </location>
</feature>
<organism evidence="2">
    <name type="scientific">Cacopsylla melanoneura</name>
    <dbReference type="NCBI Taxonomy" id="428564"/>
    <lineage>
        <taxon>Eukaryota</taxon>
        <taxon>Metazoa</taxon>
        <taxon>Ecdysozoa</taxon>
        <taxon>Arthropoda</taxon>
        <taxon>Hexapoda</taxon>
        <taxon>Insecta</taxon>
        <taxon>Pterygota</taxon>
        <taxon>Neoptera</taxon>
        <taxon>Paraneoptera</taxon>
        <taxon>Hemiptera</taxon>
        <taxon>Sternorrhyncha</taxon>
        <taxon>Psylloidea</taxon>
        <taxon>Psyllidae</taxon>
        <taxon>Psyllinae</taxon>
        <taxon>Cacopsylla</taxon>
    </lineage>
</organism>
<proteinExistence type="predicted"/>
<protein>
    <submittedName>
        <fullName evidence="2">Uncharacterized protein</fullName>
    </submittedName>
</protein>
<reference evidence="2" key="1">
    <citation type="submission" date="2021-05" db="EMBL/GenBank/DDBJ databases">
        <authorList>
            <person name="Alioto T."/>
            <person name="Alioto T."/>
            <person name="Gomez Garrido J."/>
        </authorList>
    </citation>
    <scope>NUCLEOTIDE SEQUENCE</scope>
</reference>
<name>A0A8D8ZCI5_9HEMI</name>
<accession>A0A8D8ZCI5</accession>
<evidence type="ECO:0000313" key="2">
    <source>
        <dbReference type="EMBL" id="CAG6745223.1"/>
    </source>
</evidence>
<dbReference type="EMBL" id="HBUF01487820">
    <property type="protein sequence ID" value="CAG6745223.1"/>
    <property type="molecule type" value="Transcribed_RNA"/>
</dbReference>
<evidence type="ECO:0000256" key="1">
    <source>
        <dbReference type="SAM" id="MobiDB-lite"/>
    </source>
</evidence>
<dbReference type="AlphaFoldDB" id="A0A8D8ZCI5"/>
<feature type="region of interest" description="Disordered" evidence="1">
    <location>
        <begin position="1"/>
        <end position="39"/>
    </location>
</feature>